<keyword evidence="5" id="KW-0413">Isomerase</keyword>
<dbReference type="FunFam" id="3.40.50.300:FF:000975">
    <property type="entry name" value="DNA helicase"/>
    <property type="match status" value="1"/>
</dbReference>
<evidence type="ECO:0000256" key="4">
    <source>
        <dbReference type="ARBA" id="ARBA00022840"/>
    </source>
</evidence>
<evidence type="ECO:0000256" key="5">
    <source>
        <dbReference type="ARBA" id="ARBA00023235"/>
    </source>
</evidence>
<keyword evidence="12" id="KW-1185">Reference proteome</keyword>
<dbReference type="eggNOG" id="COG0210">
    <property type="taxonomic scope" value="Bacteria"/>
</dbReference>
<keyword evidence="2 9" id="KW-0378">Hydrolase</keyword>
<evidence type="ECO:0000256" key="2">
    <source>
        <dbReference type="ARBA" id="ARBA00022801"/>
    </source>
</evidence>
<dbReference type="CDD" id="cd18807">
    <property type="entry name" value="SF1_C_UvrD"/>
    <property type="match status" value="1"/>
</dbReference>
<protein>
    <recommendedName>
        <fullName evidence="7">DNA 3'-5' helicase</fullName>
        <ecNumber evidence="7">5.6.2.4</ecNumber>
    </recommendedName>
</protein>
<accession>B2VDH1</accession>
<dbReference type="InterPro" id="IPR014017">
    <property type="entry name" value="DNA_helicase_UvrD-like_C"/>
</dbReference>
<proteinExistence type="predicted"/>
<comment type="catalytic activity">
    <reaction evidence="8">
        <text>ATP + H2O = ADP + phosphate + H(+)</text>
        <dbReference type="Rhea" id="RHEA:13065"/>
        <dbReference type="ChEBI" id="CHEBI:15377"/>
        <dbReference type="ChEBI" id="CHEBI:15378"/>
        <dbReference type="ChEBI" id="CHEBI:30616"/>
        <dbReference type="ChEBI" id="CHEBI:43474"/>
        <dbReference type="ChEBI" id="CHEBI:456216"/>
        <dbReference type="EC" id="5.6.2.4"/>
    </reaction>
</comment>
<dbReference type="Pfam" id="PF13361">
    <property type="entry name" value="UvrD_C"/>
    <property type="match status" value="1"/>
</dbReference>
<keyword evidence="1 9" id="KW-0547">Nucleotide-binding</keyword>
<keyword evidence="4 9" id="KW-0067">ATP-binding</keyword>
<evidence type="ECO:0000313" key="11">
    <source>
        <dbReference type="EMBL" id="CAO97144.1"/>
    </source>
</evidence>
<evidence type="ECO:0000256" key="9">
    <source>
        <dbReference type="PROSITE-ProRule" id="PRU00560"/>
    </source>
</evidence>
<feature type="binding site" evidence="9">
    <location>
        <begin position="216"/>
        <end position="223"/>
    </location>
    <ligand>
        <name>ATP</name>
        <dbReference type="ChEBI" id="CHEBI:30616"/>
    </ligand>
</feature>
<dbReference type="GO" id="GO:0003677">
    <property type="term" value="F:DNA binding"/>
    <property type="evidence" value="ECO:0007669"/>
    <property type="project" value="InterPro"/>
</dbReference>
<dbReference type="STRING" id="465817.ETA_20980"/>
<evidence type="ECO:0000256" key="3">
    <source>
        <dbReference type="ARBA" id="ARBA00022806"/>
    </source>
</evidence>
<organism evidence="11 12">
    <name type="scientific">Erwinia tasmaniensis (strain DSM 17950 / CFBP 7177 / CIP 109463 / NCPPB 4357 / Et1/99)</name>
    <dbReference type="NCBI Taxonomy" id="465817"/>
    <lineage>
        <taxon>Bacteria</taxon>
        <taxon>Pseudomonadati</taxon>
        <taxon>Pseudomonadota</taxon>
        <taxon>Gammaproteobacteria</taxon>
        <taxon>Enterobacterales</taxon>
        <taxon>Erwiniaceae</taxon>
        <taxon>Erwinia</taxon>
    </lineage>
</organism>
<dbReference type="SUPFAM" id="SSF52540">
    <property type="entry name" value="P-loop containing nucleoside triphosphate hydrolases"/>
    <property type="match status" value="1"/>
</dbReference>
<sequence>MELKATSLGKHLAQHPYNRVRLLTAGIEVSGEKHEYTIPFNQLQAIKCKRGLVWGELEFTLPDGKVVRLHGTEWNETQRFYHYLSQLWQQWSSEMSDVSATVLTAQQHQIHQAERQDRWLSRGDIAGWQRAIHQAFDSLPLPVERLDEFDNCREAYQFCLKWLNDGERQRFNRNAGWTERVLEQHADFFSQVETSPLNASQARAVVNGEDAVLVLAGAGSGKTSVLVARAGWLMMRKQASAGQVLLLAFGRKAAEEMNERIRARLATGDIQARTFHALALHIIQQGSNKSPAISRLETDSDMRQALLIEVWRQQCSEKKAQANGWRQWLTDELKWDLPDGTFWQDDRLARQLASRLERWLGLMRMHGGTQAEMIESAPEAVRLLFTKRVKLMAPLMKAWKGALKEEGAIDFAGLIHQAVNLLDKGRFISPWKHILVDEFQDISPQRAALLAALRRQNTQSSLFAVGDDWQAIYRFSGADMALTTAFHHYFGAGDHCVLDTTYRFNQRIGEVANAFVQANPAQLKKPLNGLSKGNKKSISLLPEEQLEPLLNKISGYAKPDERILLLSRYHHLRPEVLNKAATRWPKLNIEFSTIHASKGQQADYVIVLGLSEGKEGFPAAARESVMEDALLPVPEDFPHAEERRLAYVAMTRARQQVWLLYDPDAPSVFVAELSKQGVPTLRKP</sequence>
<dbReference type="PANTHER" id="PTHR11070">
    <property type="entry name" value="UVRD / RECB / PCRA DNA HELICASE FAMILY MEMBER"/>
    <property type="match status" value="1"/>
</dbReference>
<evidence type="ECO:0000256" key="6">
    <source>
        <dbReference type="ARBA" id="ARBA00034617"/>
    </source>
</evidence>
<dbReference type="OrthoDB" id="5298826at2"/>
<dbReference type="GO" id="GO:0005829">
    <property type="term" value="C:cytosol"/>
    <property type="evidence" value="ECO:0007669"/>
    <property type="project" value="TreeGrafter"/>
</dbReference>
<dbReference type="GO" id="GO:0000725">
    <property type="term" value="P:recombinational repair"/>
    <property type="evidence" value="ECO:0007669"/>
    <property type="project" value="TreeGrafter"/>
</dbReference>
<dbReference type="HOGENOM" id="CLU_006494_0_1_6"/>
<evidence type="ECO:0000259" key="10">
    <source>
        <dbReference type="PROSITE" id="PS51198"/>
    </source>
</evidence>
<dbReference type="InterPro" id="IPR014016">
    <property type="entry name" value="UvrD-like_ATP-bd"/>
</dbReference>
<dbReference type="PANTHER" id="PTHR11070:SF63">
    <property type="entry name" value="DNA HELICASE IV"/>
    <property type="match status" value="1"/>
</dbReference>
<dbReference type="AlphaFoldDB" id="B2VDH1"/>
<dbReference type="Pfam" id="PF12462">
    <property type="entry name" value="Helicase_IV_N"/>
    <property type="match status" value="1"/>
</dbReference>
<dbReference type="PROSITE" id="PS51198">
    <property type="entry name" value="UVRD_HELICASE_ATP_BIND"/>
    <property type="match status" value="1"/>
</dbReference>
<dbReference type="GO" id="GO:0043138">
    <property type="term" value="F:3'-5' DNA helicase activity"/>
    <property type="evidence" value="ECO:0007669"/>
    <property type="project" value="UniProtKB-EC"/>
</dbReference>
<dbReference type="EMBL" id="CU468135">
    <property type="protein sequence ID" value="CAO97144.1"/>
    <property type="molecule type" value="Genomic_DNA"/>
</dbReference>
<keyword evidence="3 9" id="KW-0347">Helicase</keyword>
<name>B2VDH1_ERWT9</name>
<dbReference type="CDD" id="cd17932">
    <property type="entry name" value="DEXQc_UvrD"/>
    <property type="match status" value="1"/>
</dbReference>
<dbReference type="NCBIfam" id="NF008276">
    <property type="entry name" value="PRK11054.1"/>
    <property type="match status" value="1"/>
</dbReference>
<dbReference type="Proteomes" id="UP000001726">
    <property type="component" value="Chromosome"/>
</dbReference>
<dbReference type="InterPro" id="IPR022161">
    <property type="entry name" value="Helicase_IV_N"/>
</dbReference>
<dbReference type="EC" id="5.6.2.4" evidence="7"/>
<dbReference type="Pfam" id="PF00580">
    <property type="entry name" value="UvrD-helicase"/>
    <property type="match status" value="1"/>
</dbReference>
<evidence type="ECO:0000313" key="12">
    <source>
        <dbReference type="Proteomes" id="UP000001726"/>
    </source>
</evidence>
<gene>
    <name evidence="11" type="primary">helD</name>
    <name evidence="11" type="ordered locus">ETA_20980</name>
</gene>
<dbReference type="KEGG" id="eta:ETA_20980"/>
<reference evidence="11 12" key="1">
    <citation type="journal article" date="2008" name="Environ. Microbiol.">
        <title>The genome of Erwinia tasmaniensis strain Et1/99, a non-pathogenic bacterium in the genus Erwinia.</title>
        <authorList>
            <person name="Kube M."/>
            <person name="Migdoll A.M."/>
            <person name="Mueller I."/>
            <person name="Kuhl H."/>
            <person name="Beck A."/>
            <person name="Reinhardt R."/>
            <person name="Geider K."/>
        </authorList>
    </citation>
    <scope>NUCLEOTIDE SEQUENCE [LARGE SCALE GENOMIC DNA]</scope>
    <source>
        <strain evidence="12">DSM 17950 / CFBP 7177 / CIP 109463 / NCPPB 4357 / Et1/99</strain>
    </source>
</reference>
<feature type="domain" description="UvrD-like helicase ATP-binding" evidence="10">
    <location>
        <begin position="195"/>
        <end position="505"/>
    </location>
</feature>
<dbReference type="GO" id="GO:0005524">
    <property type="term" value="F:ATP binding"/>
    <property type="evidence" value="ECO:0007669"/>
    <property type="project" value="UniProtKB-UniRule"/>
</dbReference>
<evidence type="ECO:0000256" key="1">
    <source>
        <dbReference type="ARBA" id="ARBA00022741"/>
    </source>
</evidence>
<dbReference type="InterPro" id="IPR027417">
    <property type="entry name" value="P-loop_NTPase"/>
</dbReference>
<dbReference type="GO" id="GO:0016887">
    <property type="term" value="F:ATP hydrolysis activity"/>
    <property type="evidence" value="ECO:0007669"/>
    <property type="project" value="RHEA"/>
</dbReference>
<evidence type="ECO:0000256" key="7">
    <source>
        <dbReference type="ARBA" id="ARBA00034808"/>
    </source>
</evidence>
<dbReference type="Gene3D" id="3.40.50.300">
    <property type="entry name" value="P-loop containing nucleotide triphosphate hydrolases"/>
    <property type="match status" value="3"/>
</dbReference>
<dbReference type="InterPro" id="IPR000212">
    <property type="entry name" value="DNA_helicase_UvrD/REP"/>
</dbReference>
<comment type="catalytic activity">
    <reaction evidence="6">
        <text>Couples ATP hydrolysis with the unwinding of duplex DNA by translocating in the 3'-5' direction.</text>
        <dbReference type="EC" id="5.6.2.4"/>
    </reaction>
</comment>
<evidence type="ECO:0000256" key="8">
    <source>
        <dbReference type="ARBA" id="ARBA00048988"/>
    </source>
</evidence>
<dbReference type="RefSeq" id="WP_012441815.1">
    <property type="nucleotide sequence ID" value="NC_010694.1"/>
</dbReference>